<gene>
    <name evidence="2" type="ORF">DFH07DRAFT_964612</name>
</gene>
<comment type="caution">
    <text evidence="2">The sequence shown here is derived from an EMBL/GenBank/DDBJ whole genome shotgun (WGS) entry which is preliminary data.</text>
</comment>
<evidence type="ECO:0000313" key="3">
    <source>
        <dbReference type="Proteomes" id="UP001215280"/>
    </source>
</evidence>
<dbReference type="EMBL" id="JARJLG010000118">
    <property type="protein sequence ID" value="KAJ7742358.1"/>
    <property type="molecule type" value="Genomic_DNA"/>
</dbReference>
<evidence type="ECO:0000259" key="1">
    <source>
        <dbReference type="PROSITE" id="PS50235"/>
    </source>
</evidence>
<name>A0AAD7N1J1_9AGAR</name>
<dbReference type="GO" id="GO:0005829">
    <property type="term" value="C:cytosol"/>
    <property type="evidence" value="ECO:0007669"/>
    <property type="project" value="TreeGrafter"/>
</dbReference>
<keyword evidence="3" id="KW-1185">Reference proteome</keyword>
<dbReference type="InterPro" id="IPR050164">
    <property type="entry name" value="Peptidase_C19"/>
</dbReference>
<dbReference type="GO" id="GO:0005634">
    <property type="term" value="C:nucleus"/>
    <property type="evidence" value="ECO:0007669"/>
    <property type="project" value="TreeGrafter"/>
</dbReference>
<organism evidence="2 3">
    <name type="scientific">Mycena maculata</name>
    <dbReference type="NCBI Taxonomy" id="230809"/>
    <lineage>
        <taxon>Eukaryota</taxon>
        <taxon>Fungi</taxon>
        <taxon>Dikarya</taxon>
        <taxon>Basidiomycota</taxon>
        <taxon>Agaricomycotina</taxon>
        <taxon>Agaricomycetes</taxon>
        <taxon>Agaricomycetidae</taxon>
        <taxon>Agaricales</taxon>
        <taxon>Marasmiineae</taxon>
        <taxon>Mycenaceae</taxon>
        <taxon>Mycena</taxon>
    </lineage>
</organism>
<accession>A0AAD7N1J1</accession>
<dbReference type="PANTHER" id="PTHR24006">
    <property type="entry name" value="UBIQUITIN CARBOXYL-TERMINAL HYDROLASE"/>
    <property type="match status" value="1"/>
</dbReference>
<dbReference type="InterPro" id="IPR018200">
    <property type="entry name" value="USP_CS"/>
</dbReference>
<dbReference type="GO" id="GO:0004843">
    <property type="term" value="F:cysteine-type deubiquitinase activity"/>
    <property type="evidence" value="ECO:0007669"/>
    <property type="project" value="InterPro"/>
</dbReference>
<dbReference type="PANTHER" id="PTHR24006:SF747">
    <property type="entry name" value="UBIQUITIN CARBOXYL-TERMINAL HYDROLASE 20"/>
    <property type="match status" value="1"/>
</dbReference>
<protein>
    <recommendedName>
        <fullName evidence="1">USP domain-containing protein</fullName>
    </recommendedName>
</protein>
<dbReference type="PROSITE" id="PS00973">
    <property type="entry name" value="USP_2"/>
    <property type="match status" value="1"/>
</dbReference>
<dbReference type="Proteomes" id="UP001215280">
    <property type="component" value="Unassembled WGS sequence"/>
</dbReference>
<dbReference type="InterPro" id="IPR028889">
    <property type="entry name" value="USP"/>
</dbReference>
<dbReference type="InterPro" id="IPR001394">
    <property type="entry name" value="Peptidase_C19_UCH"/>
</dbReference>
<sequence>MSQDANQYKLEELNGLDDDILKLISGQQEITKDLKIFEAKIAELVTQAPDVVEDKAKLEELQSEALKLELARVKDGLVTVKYKTQVKIFASLVGNDIVEEFPLCASADSQPAWIKYKLRGVVCHQGKSPNEGHYVSFVRSEGNNGVWYHCDVKRVEVAVMIRELSATAEPVQPNVSGSKHYWKEGAHGSPYILLYRRQDNTTLDAHTQPRKDMQEKPEGDMQIEFRITEDVMLPP</sequence>
<dbReference type="GO" id="GO:0016579">
    <property type="term" value="P:protein deubiquitination"/>
    <property type="evidence" value="ECO:0007669"/>
    <property type="project" value="InterPro"/>
</dbReference>
<dbReference type="SUPFAM" id="SSF54001">
    <property type="entry name" value="Cysteine proteinases"/>
    <property type="match status" value="1"/>
</dbReference>
<dbReference type="Gene3D" id="3.90.70.10">
    <property type="entry name" value="Cysteine proteinases"/>
    <property type="match status" value="1"/>
</dbReference>
<feature type="domain" description="USP" evidence="1">
    <location>
        <begin position="1"/>
        <end position="198"/>
    </location>
</feature>
<proteinExistence type="predicted"/>
<evidence type="ECO:0000313" key="2">
    <source>
        <dbReference type="EMBL" id="KAJ7742358.1"/>
    </source>
</evidence>
<dbReference type="InterPro" id="IPR038765">
    <property type="entry name" value="Papain-like_cys_pep_sf"/>
</dbReference>
<dbReference type="Pfam" id="PF00443">
    <property type="entry name" value="UCH"/>
    <property type="match status" value="1"/>
</dbReference>
<dbReference type="CDD" id="cd02257">
    <property type="entry name" value="Peptidase_C19"/>
    <property type="match status" value="1"/>
</dbReference>
<reference evidence="2" key="1">
    <citation type="submission" date="2023-03" db="EMBL/GenBank/DDBJ databases">
        <title>Massive genome expansion in bonnet fungi (Mycena s.s.) driven by repeated elements and novel gene families across ecological guilds.</title>
        <authorList>
            <consortium name="Lawrence Berkeley National Laboratory"/>
            <person name="Harder C.B."/>
            <person name="Miyauchi S."/>
            <person name="Viragh M."/>
            <person name="Kuo A."/>
            <person name="Thoen E."/>
            <person name="Andreopoulos B."/>
            <person name="Lu D."/>
            <person name="Skrede I."/>
            <person name="Drula E."/>
            <person name="Henrissat B."/>
            <person name="Morin E."/>
            <person name="Kohler A."/>
            <person name="Barry K."/>
            <person name="LaButti K."/>
            <person name="Morin E."/>
            <person name="Salamov A."/>
            <person name="Lipzen A."/>
            <person name="Mereny Z."/>
            <person name="Hegedus B."/>
            <person name="Baldrian P."/>
            <person name="Stursova M."/>
            <person name="Weitz H."/>
            <person name="Taylor A."/>
            <person name="Grigoriev I.V."/>
            <person name="Nagy L.G."/>
            <person name="Martin F."/>
            <person name="Kauserud H."/>
        </authorList>
    </citation>
    <scope>NUCLEOTIDE SEQUENCE</scope>
    <source>
        <strain evidence="2">CBHHK188m</strain>
    </source>
</reference>
<dbReference type="PROSITE" id="PS50235">
    <property type="entry name" value="USP_3"/>
    <property type="match status" value="1"/>
</dbReference>
<dbReference type="AlphaFoldDB" id="A0AAD7N1J1"/>